<evidence type="ECO:0000256" key="2">
    <source>
        <dbReference type="ARBA" id="ARBA00008290"/>
    </source>
</evidence>
<dbReference type="EMBL" id="JAOAOG010000136">
    <property type="protein sequence ID" value="KAJ6246214.1"/>
    <property type="molecule type" value="Genomic_DNA"/>
</dbReference>
<dbReference type="PRINTS" id="PR00932">
    <property type="entry name" value="AMINO1PTASE"/>
</dbReference>
<dbReference type="GO" id="GO:0008270">
    <property type="term" value="F:zinc ion binding"/>
    <property type="evidence" value="ECO:0007669"/>
    <property type="project" value="InterPro"/>
</dbReference>
<evidence type="ECO:0000313" key="10">
    <source>
        <dbReference type="EMBL" id="KAJ3448488.1"/>
    </source>
</evidence>
<evidence type="ECO:0000256" key="1">
    <source>
        <dbReference type="ARBA" id="ARBA00001947"/>
    </source>
</evidence>
<evidence type="ECO:0000313" key="11">
    <source>
        <dbReference type="EMBL" id="KAJ6246214.1"/>
    </source>
</evidence>
<protein>
    <submittedName>
        <fullName evidence="10">M18 family aminopeptidase 1-related</fullName>
    </submittedName>
</protein>
<dbReference type="FunFam" id="2.30.250.10:FF:000006">
    <property type="entry name" value="Probable M18 family aminopeptidase 1"/>
    <property type="match status" value="1"/>
</dbReference>
<evidence type="ECO:0000256" key="9">
    <source>
        <dbReference type="RuleBase" id="RU004386"/>
    </source>
</evidence>
<gene>
    <name evidence="10" type="ORF">M0812_00968</name>
    <name evidence="11" type="ORF">M0813_19352</name>
</gene>
<evidence type="ECO:0000313" key="12">
    <source>
        <dbReference type="Proteomes" id="UP001146793"/>
    </source>
</evidence>
<reference evidence="10" key="2">
    <citation type="submission" date="2022-08" db="EMBL/GenBank/DDBJ databases">
        <title>Novel sulphate-reducing endosymbionts in the free-living metamonad Anaeramoeba.</title>
        <authorList>
            <person name="Jerlstrom-Hultqvist J."/>
            <person name="Cepicka I."/>
            <person name="Gallot-Lavallee L."/>
            <person name="Salas-Leiva D."/>
            <person name="Curtis B.A."/>
            <person name="Zahonova K."/>
            <person name="Pipaliya S."/>
            <person name="Dacks J."/>
            <person name="Roger A.J."/>
        </authorList>
    </citation>
    <scope>NUCLEOTIDE SEQUENCE</scope>
    <source>
        <strain evidence="10">Busselton2</strain>
    </source>
</reference>
<dbReference type="InterPro" id="IPR001948">
    <property type="entry name" value="Peptidase_M18"/>
</dbReference>
<evidence type="ECO:0000256" key="7">
    <source>
        <dbReference type="ARBA" id="ARBA00022833"/>
    </source>
</evidence>
<dbReference type="NCBIfam" id="NF002600">
    <property type="entry name" value="PRK02256.1"/>
    <property type="match status" value="1"/>
</dbReference>
<comment type="similarity">
    <text evidence="2 9">Belongs to the peptidase M18 family.</text>
</comment>
<dbReference type="PANTHER" id="PTHR28570:SF2">
    <property type="entry name" value="M18 FAMILY AMINOPEPTIDASE 1-RELATED"/>
    <property type="match status" value="1"/>
</dbReference>
<organism evidence="10 12">
    <name type="scientific">Anaeramoeba flamelloides</name>
    <dbReference type="NCBI Taxonomy" id="1746091"/>
    <lineage>
        <taxon>Eukaryota</taxon>
        <taxon>Metamonada</taxon>
        <taxon>Anaeramoebidae</taxon>
        <taxon>Anaeramoeba</taxon>
    </lineage>
</organism>
<evidence type="ECO:0000256" key="4">
    <source>
        <dbReference type="ARBA" id="ARBA00022670"/>
    </source>
</evidence>
<dbReference type="Gene3D" id="2.30.250.10">
    <property type="entry name" value="Aminopeptidase i, Domain 2"/>
    <property type="match status" value="1"/>
</dbReference>
<keyword evidence="6 9" id="KW-0378">Hydrolase</keyword>
<dbReference type="Proteomes" id="UP001146793">
    <property type="component" value="Unassembled WGS sequence"/>
</dbReference>
<evidence type="ECO:0000313" key="13">
    <source>
        <dbReference type="Proteomes" id="UP001150062"/>
    </source>
</evidence>
<dbReference type="SUPFAM" id="SSF53187">
    <property type="entry name" value="Zn-dependent exopeptidases"/>
    <property type="match status" value="1"/>
</dbReference>
<comment type="caution">
    <text evidence="10">The sequence shown here is derived from an EMBL/GenBank/DDBJ whole genome shotgun (WGS) entry which is preliminary data.</text>
</comment>
<evidence type="ECO:0000256" key="5">
    <source>
        <dbReference type="ARBA" id="ARBA00022723"/>
    </source>
</evidence>
<dbReference type="GO" id="GO:0004177">
    <property type="term" value="F:aminopeptidase activity"/>
    <property type="evidence" value="ECO:0007669"/>
    <property type="project" value="UniProtKB-KW"/>
</dbReference>
<proteinExistence type="inferred from homology"/>
<accession>A0AAV8A7J6</accession>
<keyword evidence="5 9" id="KW-0479">Metal-binding</keyword>
<comment type="cofactor">
    <cofactor evidence="1">
        <name>Zn(2+)</name>
        <dbReference type="ChEBI" id="CHEBI:29105"/>
    </cofactor>
</comment>
<dbReference type="GO" id="GO:0006508">
    <property type="term" value="P:proteolysis"/>
    <property type="evidence" value="ECO:0007669"/>
    <property type="project" value="UniProtKB-KW"/>
</dbReference>
<keyword evidence="7 9" id="KW-0862">Zinc</keyword>
<dbReference type="GO" id="GO:0008237">
    <property type="term" value="F:metallopeptidase activity"/>
    <property type="evidence" value="ECO:0007669"/>
    <property type="project" value="UniProtKB-KW"/>
</dbReference>
<name>A0AAV8A7J6_9EUKA</name>
<keyword evidence="8 9" id="KW-0482">Metalloprotease</keyword>
<dbReference type="Pfam" id="PF02127">
    <property type="entry name" value="Peptidase_M18"/>
    <property type="match status" value="1"/>
</dbReference>
<keyword evidence="13" id="KW-1185">Reference proteome</keyword>
<evidence type="ECO:0000256" key="6">
    <source>
        <dbReference type="ARBA" id="ARBA00022801"/>
    </source>
</evidence>
<evidence type="ECO:0000256" key="3">
    <source>
        <dbReference type="ARBA" id="ARBA00022438"/>
    </source>
</evidence>
<keyword evidence="4 9" id="KW-0645">Protease</keyword>
<dbReference type="PANTHER" id="PTHR28570">
    <property type="entry name" value="ASPARTYL AMINOPEPTIDASE"/>
    <property type="match status" value="1"/>
</dbReference>
<evidence type="ECO:0000256" key="8">
    <source>
        <dbReference type="ARBA" id="ARBA00023049"/>
    </source>
</evidence>
<sequence>MSKELKEKLFKKKQCGWELLETEEQKEAVFDISQQYMDFINTSKTEREFMTNAKKEAIKQGFKPIEEADPEKDNKLFLSYDNVCGALVYIKHHEFEKGFNLVAGHVDAPRLDLKQNPLYQDSGLGLFKTHYYGGIKKYQWVTIPLALHGVVINKKEEAINVVIGEDENDPVFTILDLLPHLGRSQMDKKASTVIGAEDLNLVIGSIPFQFKNESDSIKLNMMNILNEKYGIVEEDFVCANLQVVPAGKARHVGLDRSLVGAAGQDDRSCSYLGMKALFDLVNKNEELISENLMMMFVDKEEIGSVGNSGTNSNLIQRIYNDVLNFYGVNDFKILAKSLRNSKGLSSDVNAGVNPSWKGVHDLKNASPIGYGIGCLTYTGARGKSGTSQSHPEFTRKIVNALKKDNVAHTFVNLGAVDVGGGGTIAKFMAYWGMQVIDCGVPVLAMHSPFEITSKVDLYMTYLAYKAFFKYL</sequence>
<dbReference type="AlphaFoldDB" id="A0AAV8A7J6"/>
<keyword evidence="3 9" id="KW-0031">Aminopeptidase</keyword>
<dbReference type="EMBL" id="JANTQA010000015">
    <property type="protein sequence ID" value="KAJ3448488.1"/>
    <property type="molecule type" value="Genomic_DNA"/>
</dbReference>
<dbReference type="InterPro" id="IPR023358">
    <property type="entry name" value="Peptidase_M18_dom2"/>
</dbReference>
<dbReference type="Gene3D" id="3.40.630.10">
    <property type="entry name" value="Zn peptidases"/>
    <property type="match status" value="1"/>
</dbReference>
<dbReference type="SUPFAM" id="SSF101821">
    <property type="entry name" value="Aminopeptidase/glucanase lid domain"/>
    <property type="match status" value="1"/>
</dbReference>
<dbReference type="Proteomes" id="UP001150062">
    <property type="component" value="Unassembled WGS sequence"/>
</dbReference>
<dbReference type="GO" id="GO:0005737">
    <property type="term" value="C:cytoplasm"/>
    <property type="evidence" value="ECO:0007669"/>
    <property type="project" value="UniProtKB-ARBA"/>
</dbReference>
<reference evidence="11" key="1">
    <citation type="submission" date="2022-08" db="EMBL/GenBank/DDBJ databases">
        <title>Novel sulfate-reducing endosymbionts in the free-living metamonad Anaeramoeba.</title>
        <authorList>
            <person name="Jerlstrom-Hultqvist J."/>
            <person name="Cepicka I."/>
            <person name="Gallot-Lavallee L."/>
            <person name="Salas-Leiva D."/>
            <person name="Curtis B.A."/>
            <person name="Zahonova K."/>
            <person name="Pipaliya S."/>
            <person name="Dacks J."/>
            <person name="Roger A.J."/>
        </authorList>
    </citation>
    <scope>NUCLEOTIDE SEQUENCE</scope>
    <source>
        <strain evidence="11">Schooner1</strain>
    </source>
</reference>